<dbReference type="AlphaFoldDB" id="A3VM37"/>
<sequence>MVADSANWSEEKAAQVDQNRNTNSGNGNGGERQRNNGSWTSTTNGETGGRDKDPGNSGNQCQGGKNC</sequence>
<name>A3VM37_9RHOB</name>
<gene>
    <name evidence="2" type="ORF">RB2654_06152</name>
</gene>
<reference evidence="2 3" key="1">
    <citation type="journal article" date="2010" name="J. Bacteriol.">
        <title>Genome sequences of Pelagibaca bermudensis HTCC2601T and Maritimibacter alkaliphilus HTCC2654T, the type strains of two marine Roseobacter genera.</title>
        <authorList>
            <person name="Thrash J.C."/>
            <person name="Cho J.C."/>
            <person name="Ferriera S."/>
            <person name="Johnson J."/>
            <person name="Vergin K.L."/>
            <person name="Giovannoni S.J."/>
        </authorList>
    </citation>
    <scope>NUCLEOTIDE SEQUENCE [LARGE SCALE GENOMIC DNA]</scope>
    <source>
        <strain evidence="2 3">HTCC2654</strain>
    </source>
</reference>
<dbReference type="HOGENOM" id="CLU_2807356_0_0_5"/>
<evidence type="ECO:0000313" key="3">
    <source>
        <dbReference type="Proteomes" id="UP000002931"/>
    </source>
</evidence>
<proteinExistence type="predicted"/>
<feature type="compositionally biased region" description="Polar residues" evidence="1">
    <location>
        <begin position="56"/>
        <end position="67"/>
    </location>
</feature>
<keyword evidence="3" id="KW-1185">Reference proteome</keyword>
<dbReference type="EMBL" id="AAMT01000028">
    <property type="protein sequence ID" value="EAQ10667.1"/>
    <property type="molecule type" value="Genomic_DNA"/>
</dbReference>
<evidence type="ECO:0000256" key="1">
    <source>
        <dbReference type="SAM" id="MobiDB-lite"/>
    </source>
</evidence>
<feature type="region of interest" description="Disordered" evidence="1">
    <location>
        <begin position="1"/>
        <end position="67"/>
    </location>
</feature>
<evidence type="ECO:0000313" key="2">
    <source>
        <dbReference type="EMBL" id="EAQ10667.1"/>
    </source>
</evidence>
<comment type="caution">
    <text evidence="2">The sequence shown here is derived from an EMBL/GenBank/DDBJ whole genome shotgun (WGS) entry which is preliminary data.</text>
</comment>
<dbReference type="Proteomes" id="UP000002931">
    <property type="component" value="Unassembled WGS sequence"/>
</dbReference>
<accession>A3VM37</accession>
<organism evidence="2 3">
    <name type="scientific">Maritimibacter alkaliphilus HTCC2654</name>
    <dbReference type="NCBI Taxonomy" id="314271"/>
    <lineage>
        <taxon>Bacteria</taxon>
        <taxon>Pseudomonadati</taxon>
        <taxon>Pseudomonadota</taxon>
        <taxon>Alphaproteobacteria</taxon>
        <taxon>Rhodobacterales</taxon>
        <taxon>Roseobacteraceae</taxon>
        <taxon>Maritimibacter</taxon>
    </lineage>
</organism>
<protein>
    <submittedName>
        <fullName evidence="2">Uncharacterized protein</fullName>
    </submittedName>
</protein>